<accession>E1IDJ4</accession>
<dbReference type="HOGENOM" id="CLU_1400298_0_0_0"/>
<dbReference type="EMBL" id="ADVR01000042">
    <property type="protein sequence ID" value="EFO80702.1"/>
    <property type="molecule type" value="Genomic_DNA"/>
</dbReference>
<dbReference type="AlphaFoldDB" id="E1IDJ4"/>
<evidence type="ECO:0000313" key="2">
    <source>
        <dbReference type="EMBL" id="EFO80702.1"/>
    </source>
</evidence>
<reference evidence="2 3" key="1">
    <citation type="journal article" date="2011" name="J. Bacteriol.">
        <title>Draft genome sequence of the anoxygenic filamentous phototrophic bacterium Oscillochloris trichoides subsp. DG-6.</title>
        <authorList>
            <person name="Kuznetsov B.B."/>
            <person name="Ivanovsky R.N."/>
            <person name="Keppen O.I."/>
            <person name="Sukhacheva M.V."/>
            <person name="Bumazhkin B.K."/>
            <person name="Patutina E.O."/>
            <person name="Beletsky A.V."/>
            <person name="Mardanov A.V."/>
            <person name="Baslerov R.V."/>
            <person name="Panteleeva A.N."/>
            <person name="Kolganova T.V."/>
            <person name="Ravin N.V."/>
            <person name="Skryabin K.G."/>
        </authorList>
    </citation>
    <scope>NUCLEOTIDE SEQUENCE [LARGE SCALE GENOMIC DNA]</scope>
    <source>
        <strain evidence="2 3">DG-6</strain>
    </source>
</reference>
<feature type="compositionally biased region" description="Acidic residues" evidence="1">
    <location>
        <begin position="182"/>
        <end position="195"/>
    </location>
</feature>
<comment type="caution">
    <text evidence="2">The sequence shown here is derived from an EMBL/GenBank/DDBJ whole genome shotgun (WGS) entry which is preliminary data.</text>
</comment>
<dbReference type="eggNOG" id="ENOG5030VDR">
    <property type="taxonomic scope" value="Bacteria"/>
</dbReference>
<dbReference type="OrthoDB" id="156284at2"/>
<feature type="region of interest" description="Disordered" evidence="1">
    <location>
        <begin position="168"/>
        <end position="202"/>
    </location>
</feature>
<organism evidence="2 3">
    <name type="scientific">Oscillochloris trichoides DG-6</name>
    <dbReference type="NCBI Taxonomy" id="765420"/>
    <lineage>
        <taxon>Bacteria</taxon>
        <taxon>Bacillati</taxon>
        <taxon>Chloroflexota</taxon>
        <taxon>Chloroflexia</taxon>
        <taxon>Chloroflexales</taxon>
        <taxon>Chloroflexineae</taxon>
        <taxon>Oscillochloridaceae</taxon>
        <taxon>Oscillochloris</taxon>
    </lineage>
</organism>
<gene>
    <name evidence="2" type="ORF">OSCT_1395</name>
</gene>
<proteinExistence type="predicted"/>
<protein>
    <submittedName>
        <fullName evidence="2">Uncharacterized protein</fullName>
    </submittedName>
</protein>
<dbReference type="Proteomes" id="UP000054010">
    <property type="component" value="Unassembled WGS sequence"/>
</dbReference>
<keyword evidence="3" id="KW-1185">Reference proteome</keyword>
<sequence length="202" mass="22232">MTNTFSFKIEVFTDGLVIFGTYDLPFYRRLSDALNSRINRFITLRDAGVAPLAKPQQLQRVAHLLVDLNQALLVTVLEEPTPPADFVAPSPPRDTQPMMFFTTTFAIRADFYKRSDMEISTMLSEMTDDFIPLRSVAIFPLGGGATLQRNFVCLNRNAIQALFAVAAPPPAAPPPPPVEVEAAPEVDGETPDGVEDLPKEPL</sequence>
<evidence type="ECO:0000313" key="3">
    <source>
        <dbReference type="Proteomes" id="UP000054010"/>
    </source>
</evidence>
<dbReference type="STRING" id="765420.OSCT_1395"/>
<name>E1IDJ4_9CHLR</name>
<feature type="compositionally biased region" description="Pro residues" evidence="1">
    <location>
        <begin position="168"/>
        <end position="178"/>
    </location>
</feature>
<evidence type="ECO:0000256" key="1">
    <source>
        <dbReference type="SAM" id="MobiDB-lite"/>
    </source>
</evidence>